<feature type="domain" description="SnoaL-like" evidence="1">
    <location>
        <begin position="14"/>
        <end position="125"/>
    </location>
</feature>
<dbReference type="InterPro" id="IPR032710">
    <property type="entry name" value="NTF2-like_dom_sf"/>
</dbReference>
<dbReference type="InterPro" id="IPR037401">
    <property type="entry name" value="SnoaL-like"/>
</dbReference>
<name>A0ABR6U6S3_9ACTN</name>
<dbReference type="Gene3D" id="3.10.450.50">
    <property type="match status" value="1"/>
</dbReference>
<comment type="caution">
    <text evidence="2">The sequence shown here is derived from an EMBL/GenBank/DDBJ whole genome shotgun (WGS) entry which is preliminary data.</text>
</comment>
<dbReference type="Proteomes" id="UP000604001">
    <property type="component" value="Unassembled WGS sequence"/>
</dbReference>
<proteinExistence type="predicted"/>
<dbReference type="SUPFAM" id="SSF54427">
    <property type="entry name" value="NTF2-like"/>
    <property type="match status" value="1"/>
</dbReference>
<dbReference type="RefSeq" id="WP_186345332.1">
    <property type="nucleotide sequence ID" value="NZ_BMMR01000003.1"/>
</dbReference>
<organism evidence="2 3">
    <name type="scientific">Nocardioides deserti</name>
    <dbReference type="NCBI Taxonomy" id="1588644"/>
    <lineage>
        <taxon>Bacteria</taxon>
        <taxon>Bacillati</taxon>
        <taxon>Actinomycetota</taxon>
        <taxon>Actinomycetes</taxon>
        <taxon>Propionibacteriales</taxon>
        <taxon>Nocardioidaceae</taxon>
        <taxon>Nocardioides</taxon>
    </lineage>
</organism>
<sequence length="161" mass="17833">MTTSPDDQAARLTRLEECAAASNILHTFAASLDEPEIERVLALFREDAVLSSPRREAVGHDEIRAFFTEAWAADPSEKRHFVMSPRVTWLDPGRVRLEAYFYFVGRMPDSSVLGWGTYDDVVDVTGPEPRFARIRMESHLRTDLAGGWASVPGPAAAGAAR</sequence>
<accession>A0ABR6U6S3</accession>
<dbReference type="CDD" id="cd00531">
    <property type="entry name" value="NTF2_like"/>
    <property type="match status" value="1"/>
</dbReference>
<keyword evidence="3" id="KW-1185">Reference proteome</keyword>
<protein>
    <submittedName>
        <fullName evidence="2">Nuclear transport factor 2 family protein</fullName>
    </submittedName>
</protein>
<evidence type="ECO:0000259" key="1">
    <source>
        <dbReference type="Pfam" id="PF13577"/>
    </source>
</evidence>
<evidence type="ECO:0000313" key="3">
    <source>
        <dbReference type="Proteomes" id="UP000604001"/>
    </source>
</evidence>
<dbReference type="EMBL" id="JACMYC010000003">
    <property type="protein sequence ID" value="MBC2960080.1"/>
    <property type="molecule type" value="Genomic_DNA"/>
</dbReference>
<reference evidence="2 3" key="1">
    <citation type="submission" date="2020-08" db="EMBL/GenBank/DDBJ databases">
        <title>novel species in genus Nocardioides.</title>
        <authorList>
            <person name="Zhang G."/>
        </authorList>
    </citation>
    <scope>NUCLEOTIDE SEQUENCE [LARGE SCALE GENOMIC DNA]</scope>
    <source>
        <strain evidence="2 3">SC8A-24</strain>
    </source>
</reference>
<evidence type="ECO:0000313" key="2">
    <source>
        <dbReference type="EMBL" id="MBC2960080.1"/>
    </source>
</evidence>
<dbReference type="Pfam" id="PF13577">
    <property type="entry name" value="SnoaL_4"/>
    <property type="match status" value="1"/>
</dbReference>
<gene>
    <name evidence="2" type="ORF">H7344_07200</name>
</gene>